<dbReference type="InterPro" id="IPR001190">
    <property type="entry name" value="SRCR"/>
</dbReference>
<feature type="disulfide bond" evidence="9">
    <location>
        <begin position="548"/>
        <end position="609"/>
    </location>
</feature>
<feature type="transmembrane region" description="Helical" evidence="11">
    <location>
        <begin position="1799"/>
        <end position="1821"/>
    </location>
</feature>
<keyword evidence="7 9" id="KW-1015">Disulfide bond</keyword>
<feature type="disulfide bond" evidence="9">
    <location>
        <begin position="1530"/>
        <end position="1540"/>
    </location>
</feature>
<keyword evidence="2 11" id="KW-0812">Transmembrane</keyword>
<keyword evidence="15" id="KW-1185">Reference proteome</keyword>
<organism evidence="14 15">
    <name type="scientific">Magallana gigas</name>
    <name type="common">Pacific oyster</name>
    <name type="synonym">Crassostrea gigas</name>
    <dbReference type="NCBI Taxonomy" id="29159"/>
    <lineage>
        <taxon>Eukaryota</taxon>
        <taxon>Metazoa</taxon>
        <taxon>Spiralia</taxon>
        <taxon>Lophotrochozoa</taxon>
        <taxon>Mollusca</taxon>
        <taxon>Bivalvia</taxon>
        <taxon>Autobranchia</taxon>
        <taxon>Pteriomorphia</taxon>
        <taxon>Ostreida</taxon>
        <taxon>Ostreoidea</taxon>
        <taxon>Ostreidae</taxon>
        <taxon>Magallana</taxon>
    </lineage>
</organism>
<feature type="domain" description="SRCR" evidence="13">
    <location>
        <begin position="404"/>
        <end position="503"/>
    </location>
</feature>
<feature type="region of interest" description="Disordered" evidence="10">
    <location>
        <begin position="2475"/>
        <end position="2551"/>
    </location>
</feature>
<dbReference type="CDD" id="cd05481">
    <property type="entry name" value="retropepsin_like_LTR_1"/>
    <property type="match status" value="1"/>
</dbReference>
<keyword evidence="6 11" id="KW-0472">Membrane</keyword>
<feature type="domain" description="SRCR" evidence="13">
    <location>
        <begin position="937"/>
        <end position="1039"/>
    </location>
</feature>
<feature type="disulfide bond" evidence="9">
    <location>
        <begin position="685"/>
        <end position="695"/>
    </location>
</feature>
<feature type="domain" description="SRCR" evidence="13">
    <location>
        <begin position="82"/>
        <end position="185"/>
    </location>
</feature>
<name>A0A8W8I0V4_MAGGI</name>
<feature type="domain" description="SRCR" evidence="13">
    <location>
        <begin position="1042"/>
        <end position="1141"/>
    </location>
</feature>
<sequence>MPPMKWHLFFVILLASRLSIAAGQCPDGQPVVQCFVAPCDVSSCPRHPTANCSDDYCGGCNAVWTLDGTGVTSDCHKESADVRLIHGNNISHGIVEVWQDSQWQTLCAWPQFLPQDALVVCKQLGFSEGTVLPMAAYGRHTGNHTYPFKGCSGGETKIQDCKFDENYTPNVCATQDVHYGSVSCYDKQEEEGLHLSPIQSDTNTSSPSSGKVELFLQQAFGQICSTYFTEKEANVTCRQLGFSGGVSMVFGAAETLPFLLTGLHCNGDEDKISDCYKETQICYSNQRAGVLCYNTTGVRFSLADSQAKGGGIVVLSVDGKEGTICGNGWSNLDAQVFCRQTGYVTGLSYTDKSSESSRDVYLSNVNCLGVENSVIACEGSGWRNVNRSLCNHENDAGVYCYKSARITLGYRRKNVTMGIVEVYQKYFWTTLCADGFDQRDADVICRQLGYSSARVLLPGQFGRPRRYVHTVNINCTGNETDILDCEHEMGFCSSYNYASVLCSHQDASPNTTVSIEQSDSGRVVVTQFGIKGTVCRGGWDSTAASVLCLENGFSGGVAYSSSDELTRYEPIWVGSIKCQGQEKYIKDCVFNYSVPRACGNDLSSAGVLCYKGSGMGIRLADGIKPNQGRVEVSRDGVWGTICHGRWSTSDAVVVCRQLFYASGVSYRGSYHGPGTGPILMDKVSCSGYEHSIYQCPNLGWNVSSDSCKNHSQDAGVYCMPWVKLNHANYGIVRVWKKNNYGMVCADGFNENAARVVCKQFGYRYSIEVCCMGLEPEPTDMEFAMSGVNCDGTESGLRACRNEYTDPNCTTGNYASVFCTNTDPANSIIHTTLSHYNIVQISYVYQPGLLSASEFTDMDATVVCRENNFQSGLALRHLRPSFHSHNIYWLRNASCVGTEARIGDCPNAGRVGKLGRFDDKVAAAVACFNTKEPQKPQLKLSYGNRLNEGHVEVNVRGTWGSLCAGNLTEAEARVICRLRGYRDGVALHGGSFGQNFPAGYSTMDYIKCSGDEQRLLDCVVSLVPDQVVCPRNMMSAVKCYETVRLTGNSMINYGRLELWSDNGWYSVCDENFDDTDATVVCKALGYTAGLSQCCSALGTNGTAIKTLLTDFSCTGAESSPLMCPFTKGGTCRSRKYASVLCLSTNTATEDLTIHLDGFYGPVLASRYGLQGYVCNQQFDNSEASLVCKTNGFQKGYAVNVYKDYTYPVVLGNLTCNGVNEIESCTYSNFGGDHGCSDSDTIAGVICSDSGSILFKLEGRDGSSGIPKLIVGSNTLYLDDTYFDDSAVNLFCLSAGFAGGSKLSQSRSVSSVHHVVTDIRCASDAPSITHCDGHWNPKNSKSIPIHEISCFQQVRLQNGGAFFGAVEVYYSNMWGTICPKSFGQNEANLVCSTIGFDKSLPICCSPFGALPNKQLFKDFRCSGSEDNILRCPHTFQSYGVQCSSSLEYASVLCYNGDRKSDYTIKINGGKYYGDVIVNYMGVNGRICRDGWDDKDAQVVCRQNNYIRGLAYSHYVEEGKQASGPYWISNVQCQGHEKSLQECQHIPAGSVNECSSFHYAGVFCFDDQGIYYRISGGDPSGRSGRAEIYFNDNWGTLCDTDWGEEEAAALCRQMGFHGGDPIEGPYKVPAKGLVYKASYQCSEDSGALDDCPHSGWKEVVDGECTEHRNDAGVFCYQNVRIYNGIGRSQSSGPVLIFRDKGWYLLCDDGFTDHAATLVCQELGFPYGHASCCSADGPLSVPIWMNHTLDCSSGNHVEECFHEKICARRSYATVSCSYQPITTVDTSPRPDSPSPVKQEDNKAVVAVVSAIAACLLIIVIVIIVMKCRKSYSKKSQEKTHGEFREGVLNKSLDGSIHVHNPMHNICDSDDVIIQHDSVQYHPTGSDNDQGLAYTNHNYAGFNSILYSSDCNEKVDDETNEDHMIEHDDMKPLGVKADFKDSSYAAMEPNFSASGLQDYNLCAFINCENYAHTQFTAQPPKYPKKADFRCKYCGGKHERGREKCPAFKQVCGKCNKKNHFASVCLSSNSTVLQLDDETDDSCDSSDCEACYTVKTTHGKQWFTKVNMAIDDATRQDVICQLDSGSTCNILGFRQYCILTQNGWPPLKPTAKALRLYGGKSKLEPLGTVDITCSVQNNTECLNFYIVDTDQTALLSAEACELLGLLTVNTVNSVDIPTNCKDSYEPLTRNTLSRATPEYHGKHPSKLAEEIAQIQHAEWVRKITDSRLNQIRDLTNKDDNLQSLKTVILSGWPDTKDDVPIAIRPYWNVKDTLTVQDGIIYHSSRVVIPKALRPEMLRRTHSSHLGIEASLRKARDSLYWPLMSEEIKDFHVTSSPYHSQSNGKAESAVKIAKNMVKKCNKNQDDLWKSILDWRNTPTVDMASSPSQRLMSRRTRHSLPMSQELLQPKLVDDVTDKVKFKRQKAKFYYDRTTKELPELEIGQPVRMRATTDPEKKWSYGTCVDNVGKRSYLVEVNNRQYRRNRKDLRATKEPQNANTQPLPEYDVLVDPPPDMSDSSNPKDQHVKDLSPQKPSDPHTSLRTSSRDHKLPRKFADYVM</sequence>
<feature type="disulfide bond" evidence="9">
    <location>
        <begin position="757"/>
        <end position="818"/>
    </location>
</feature>
<feature type="disulfide bond" evidence="9">
    <location>
        <begin position="1007"/>
        <end position="1017"/>
    </location>
</feature>
<feature type="disulfide bond" evidence="9">
    <location>
        <begin position="744"/>
        <end position="808"/>
    </location>
</feature>
<feature type="domain" description="SRCR" evidence="13">
    <location>
        <begin position="1352"/>
        <end position="1452"/>
    </location>
</feature>
<feature type="disulfide bond" evidence="9">
    <location>
        <begin position="1638"/>
        <end position="1648"/>
    </location>
</feature>
<dbReference type="Gene3D" id="3.10.250.10">
    <property type="entry name" value="SRCR-like domain"/>
    <property type="match status" value="15"/>
</dbReference>
<evidence type="ECO:0000256" key="2">
    <source>
        <dbReference type="ARBA" id="ARBA00022692"/>
    </source>
</evidence>
<keyword evidence="4" id="KW-0677">Repeat</keyword>
<dbReference type="PANTHER" id="PTHR19331:SF465">
    <property type="entry name" value="EGG PEPTIDE SPERACT RECEPTOR"/>
    <property type="match status" value="1"/>
</dbReference>
<proteinExistence type="predicted"/>
<evidence type="ECO:0000256" key="7">
    <source>
        <dbReference type="ARBA" id="ARBA00023157"/>
    </source>
</evidence>
<dbReference type="PANTHER" id="PTHR19331">
    <property type="entry name" value="SCAVENGER RECEPTOR DOMAIN-CONTAINING"/>
    <property type="match status" value="1"/>
</dbReference>
<evidence type="ECO:0000313" key="15">
    <source>
        <dbReference type="Proteomes" id="UP000005408"/>
    </source>
</evidence>
<feature type="domain" description="SRCR" evidence="13">
    <location>
        <begin position="193"/>
        <end position="293"/>
    </location>
</feature>
<feature type="disulfide bond" evidence="9">
    <location>
        <begin position="367"/>
        <end position="377"/>
    </location>
</feature>
<dbReference type="FunFam" id="1.10.340.70:FF:000004">
    <property type="entry name" value="Retrovirus-related Pol polyprotein from transposon 297-like Protein"/>
    <property type="match status" value="1"/>
</dbReference>
<feature type="compositionally biased region" description="Basic and acidic residues" evidence="10">
    <location>
        <begin position="2512"/>
        <end position="2522"/>
    </location>
</feature>
<dbReference type="SUPFAM" id="SSF56487">
    <property type="entry name" value="SRCR-like"/>
    <property type="match status" value="15"/>
</dbReference>
<feature type="domain" description="SRCR" evidence="13">
    <location>
        <begin position="1462"/>
        <end position="1562"/>
    </location>
</feature>
<evidence type="ECO:0000256" key="12">
    <source>
        <dbReference type="SAM" id="SignalP"/>
    </source>
</evidence>
<evidence type="ECO:0000256" key="5">
    <source>
        <dbReference type="ARBA" id="ARBA00022989"/>
    </source>
</evidence>
<feature type="domain" description="SRCR" evidence="13">
    <location>
        <begin position="1569"/>
        <end position="1673"/>
    </location>
</feature>
<reference evidence="14" key="1">
    <citation type="submission" date="2022-08" db="UniProtKB">
        <authorList>
            <consortium name="EnsemblMetazoa"/>
        </authorList>
    </citation>
    <scope>IDENTIFICATION</scope>
    <source>
        <strain evidence="14">05x7-T-G4-1.051#20</strain>
    </source>
</reference>
<feature type="disulfide bond" evidence="9">
    <location>
        <begin position="894"/>
        <end position="904"/>
    </location>
</feature>
<evidence type="ECO:0000256" key="6">
    <source>
        <dbReference type="ARBA" id="ARBA00023136"/>
    </source>
</evidence>
<feature type="disulfide bond" evidence="9">
    <location>
        <begin position="475"/>
        <end position="485"/>
    </location>
</feature>
<evidence type="ECO:0000313" key="14">
    <source>
        <dbReference type="EnsemblMetazoa" id="G11821.1:cds"/>
    </source>
</evidence>
<keyword evidence="3 12" id="KW-0732">Signal</keyword>
<dbReference type="Pfam" id="PF17921">
    <property type="entry name" value="Integrase_H2C2"/>
    <property type="match status" value="1"/>
</dbReference>
<feature type="chain" id="PRO_5036451686" description="SRCR domain-containing protein" evidence="12">
    <location>
        <begin position="24"/>
        <end position="2551"/>
    </location>
</feature>
<dbReference type="Gene3D" id="1.10.340.70">
    <property type="match status" value="1"/>
</dbReference>
<dbReference type="FunFam" id="3.10.250.10:FF:000016">
    <property type="entry name" value="Scavenger receptor cysteine-rich protein type 12"/>
    <property type="match status" value="2"/>
</dbReference>
<evidence type="ECO:0000259" key="13">
    <source>
        <dbReference type="PROSITE" id="PS50287"/>
    </source>
</evidence>
<feature type="domain" description="SRCR" evidence="13">
    <location>
        <begin position="1676"/>
        <end position="1773"/>
    </location>
</feature>
<evidence type="ECO:0000256" key="9">
    <source>
        <dbReference type="PROSITE-ProRule" id="PRU00196"/>
    </source>
</evidence>
<feature type="domain" description="SRCR" evidence="13">
    <location>
        <begin position="617"/>
        <end position="719"/>
    </location>
</feature>
<accession>A0A8W8I0V4</accession>
<dbReference type="GO" id="GO:0016020">
    <property type="term" value="C:membrane"/>
    <property type="evidence" value="ECO:0007669"/>
    <property type="project" value="UniProtKB-SubCell"/>
</dbReference>
<feature type="domain" description="SRCR" evidence="13">
    <location>
        <begin position="1139"/>
        <end position="1246"/>
    </location>
</feature>
<comment type="subcellular location">
    <subcellularLocation>
        <location evidence="1">Membrane</location>
        <topology evidence="1">Single-pass membrane protein</topology>
    </subcellularLocation>
</comment>
<dbReference type="InterPro" id="IPR041588">
    <property type="entry name" value="Integrase_H2C2"/>
</dbReference>
<dbReference type="FunFam" id="3.10.250.10:FF:000001">
    <property type="entry name" value="Lysyl oxidase 4 isoform X1"/>
    <property type="match status" value="1"/>
</dbReference>
<dbReference type="PROSITE" id="PS50287">
    <property type="entry name" value="SRCR_2"/>
    <property type="match status" value="15"/>
</dbReference>
<dbReference type="InterPro" id="IPR036772">
    <property type="entry name" value="SRCR-like_dom_sf"/>
</dbReference>
<dbReference type="SUPFAM" id="SSF53098">
    <property type="entry name" value="Ribonuclease H-like"/>
    <property type="match status" value="1"/>
</dbReference>
<dbReference type="Pfam" id="PF00530">
    <property type="entry name" value="SRCR"/>
    <property type="match status" value="14"/>
</dbReference>
<evidence type="ECO:0000256" key="1">
    <source>
        <dbReference type="ARBA" id="ARBA00004167"/>
    </source>
</evidence>
<dbReference type="Proteomes" id="UP000005408">
    <property type="component" value="Unassembled WGS sequence"/>
</dbReference>
<dbReference type="SMART" id="SM00202">
    <property type="entry name" value="SR"/>
    <property type="match status" value="15"/>
</dbReference>
<feature type="disulfide bond" evidence="9">
    <location>
        <begin position="1112"/>
        <end position="1122"/>
    </location>
</feature>
<evidence type="ECO:0000256" key="8">
    <source>
        <dbReference type="ARBA" id="ARBA00023180"/>
    </source>
</evidence>
<feature type="disulfide bond" evidence="9">
    <location>
        <begin position="265"/>
        <end position="275"/>
    </location>
</feature>
<dbReference type="PRINTS" id="PR00258">
    <property type="entry name" value="SPERACTRCPTR"/>
</dbReference>
<keyword evidence="8" id="KW-0325">Glycoprotein</keyword>
<protein>
    <recommendedName>
        <fullName evidence="13">SRCR domain-containing protein</fullName>
    </recommendedName>
</protein>
<feature type="domain" description="SRCR" evidence="13">
    <location>
        <begin position="520"/>
        <end position="610"/>
    </location>
</feature>
<feature type="signal peptide" evidence="12">
    <location>
        <begin position="1"/>
        <end position="23"/>
    </location>
</feature>
<evidence type="ECO:0000256" key="4">
    <source>
        <dbReference type="ARBA" id="ARBA00022737"/>
    </source>
</evidence>
<evidence type="ECO:0000256" key="11">
    <source>
        <dbReference type="SAM" id="Phobius"/>
    </source>
</evidence>
<feature type="disulfide bond" evidence="9">
    <location>
        <begin position="789"/>
        <end position="799"/>
    </location>
</feature>
<feature type="disulfide bond" evidence="9">
    <location>
        <begin position="151"/>
        <end position="161"/>
    </location>
</feature>
<feature type="disulfide bond" evidence="9">
    <location>
        <begin position="578"/>
        <end position="588"/>
    </location>
</feature>
<feature type="disulfide bond" evidence="9">
    <location>
        <begin position="1376"/>
        <end position="1440"/>
    </location>
</feature>
<comment type="caution">
    <text evidence="9">Lacks conserved residue(s) required for the propagation of feature annotation.</text>
</comment>
<feature type="domain" description="SRCR" evidence="13">
    <location>
        <begin position="719"/>
        <end position="819"/>
    </location>
</feature>
<feature type="domain" description="SRCR" evidence="13">
    <location>
        <begin position="838"/>
        <end position="927"/>
    </location>
</feature>
<feature type="disulfide bond" evidence="9">
    <location>
        <begin position="1419"/>
        <end position="1429"/>
    </location>
</feature>
<evidence type="ECO:0000256" key="10">
    <source>
        <dbReference type="SAM" id="MobiDB-lite"/>
    </source>
</evidence>
<feature type="domain" description="SRCR" evidence="13">
    <location>
        <begin position="298"/>
        <end position="401"/>
    </location>
</feature>
<keyword evidence="5 11" id="KW-1133">Transmembrane helix</keyword>
<dbReference type="PROSITE" id="PS00420">
    <property type="entry name" value="SRCR_1"/>
    <property type="match status" value="1"/>
</dbReference>
<dbReference type="InterPro" id="IPR012337">
    <property type="entry name" value="RNaseH-like_sf"/>
</dbReference>
<dbReference type="EnsemblMetazoa" id="G11821.1">
    <property type="protein sequence ID" value="G11821.1:cds"/>
    <property type="gene ID" value="G11821"/>
</dbReference>
<evidence type="ECO:0000256" key="3">
    <source>
        <dbReference type="ARBA" id="ARBA00022729"/>
    </source>
</evidence>